<keyword evidence="2" id="KW-0813">Transport</keyword>
<dbReference type="EMBL" id="JACHNU010000001">
    <property type="protein sequence ID" value="MBB4660468.1"/>
    <property type="molecule type" value="Genomic_DNA"/>
</dbReference>
<keyword evidence="6 11" id="KW-0812">Transmembrane</keyword>
<dbReference type="InterPro" id="IPR001851">
    <property type="entry name" value="ABC_transp_permease"/>
</dbReference>
<feature type="transmembrane region" description="Helical" evidence="11">
    <location>
        <begin position="146"/>
        <end position="167"/>
    </location>
</feature>
<keyword evidence="3" id="KW-1003">Cell membrane</keyword>
<dbReference type="Proteomes" id="UP000585272">
    <property type="component" value="Unassembled WGS sequence"/>
</dbReference>
<name>A0A840I8N3_9ACTN</name>
<dbReference type="CDD" id="cd06579">
    <property type="entry name" value="TM_PBP1_transp_AraH_like"/>
    <property type="match status" value="1"/>
</dbReference>
<evidence type="ECO:0000256" key="7">
    <source>
        <dbReference type="ARBA" id="ARBA00022989"/>
    </source>
</evidence>
<evidence type="ECO:0000256" key="5">
    <source>
        <dbReference type="ARBA" id="ARBA00022597"/>
    </source>
</evidence>
<evidence type="ECO:0000313" key="13">
    <source>
        <dbReference type="Proteomes" id="UP000585272"/>
    </source>
</evidence>
<evidence type="ECO:0000256" key="9">
    <source>
        <dbReference type="ARBA" id="ARBA00035611"/>
    </source>
</evidence>
<comment type="function">
    <text evidence="9">Part of the binding-protein-dependent transport system for D-xylose. Probably responsible for the translocation of the substrate across the membrane.</text>
</comment>
<dbReference type="Pfam" id="PF02653">
    <property type="entry name" value="BPD_transp_2"/>
    <property type="match status" value="1"/>
</dbReference>
<sequence>MSSTPSSATVPGPSPAGVADDRLTQVSLLTRLLRRPELGALLAVVVVGLFFAVTTEQFLTLDGMADWTSVGATVGIPAVAVALLMIGGEFDLSAGVMIGTAGLLVGILVTEVGLNVWLAIALTLAFAAGIGFFNGFVVLRTKLPSFIVTLATFFILQGANLGVTKLITGTVVVSGLEDQPGYSSAHSLLGGTFWAPHDFQVTVLWWIAITVAATWVLSRMRFGNWIFGVGGDVEAARNSGVPVARVKIALFMTTAVTSALTGVMIALRLGSTQANQGVGDEFTFIIAAVVGGCLLTGGFGSAIGAALGATIVGMAFIGIQFSGWDTDWRFLFLGVILLIAVLINNFIRRRAEGARR</sequence>
<evidence type="ECO:0000256" key="2">
    <source>
        <dbReference type="ARBA" id="ARBA00022448"/>
    </source>
</evidence>
<keyword evidence="4" id="KW-0997">Cell inner membrane</keyword>
<feature type="transmembrane region" description="Helical" evidence="11">
    <location>
        <begin position="67"/>
        <end position="85"/>
    </location>
</feature>
<feature type="transmembrane region" description="Helical" evidence="11">
    <location>
        <begin position="330"/>
        <end position="347"/>
    </location>
</feature>
<comment type="caution">
    <text evidence="12">The sequence shown here is derived from an EMBL/GenBank/DDBJ whole genome shotgun (WGS) entry which is preliminary data.</text>
</comment>
<evidence type="ECO:0000256" key="4">
    <source>
        <dbReference type="ARBA" id="ARBA00022519"/>
    </source>
</evidence>
<evidence type="ECO:0000256" key="6">
    <source>
        <dbReference type="ARBA" id="ARBA00022692"/>
    </source>
</evidence>
<reference evidence="12 13" key="1">
    <citation type="submission" date="2020-08" db="EMBL/GenBank/DDBJ databases">
        <title>Genomic Encyclopedia of Archaeal and Bacterial Type Strains, Phase II (KMG-II): from individual species to whole genera.</title>
        <authorList>
            <person name="Goeker M."/>
        </authorList>
    </citation>
    <scope>NUCLEOTIDE SEQUENCE [LARGE SCALE GENOMIC DNA]</scope>
    <source>
        <strain evidence="12 13">DSM 23288</strain>
    </source>
</reference>
<dbReference type="RefSeq" id="WP_183337821.1">
    <property type="nucleotide sequence ID" value="NZ_JACHNU010000001.1"/>
</dbReference>
<accession>A0A840I8N3</accession>
<evidence type="ECO:0000256" key="10">
    <source>
        <dbReference type="ARBA" id="ARBA00035686"/>
    </source>
</evidence>
<evidence type="ECO:0000256" key="8">
    <source>
        <dbReference type="ARBA" id="ARBA00023136"/>
    </source>
</evidence>
<keyword evidence="7 11" id="KW-1133">Transmembrane helix</keyword>
<feature type="transmembrane region" description="Helical" evidence="11">
    <location>
        <begin position="306"/>
        <end position="324"/>
    </location>
</feature>
<dbReference type="GO" id="GO:0005886">
    <property type="term" value="C:plasma membrane"/>
    <property type="evidence" value="ECO:0007669"/>
    <property type="project" value="UniProtKB-SubCell"/>
</dbReference>
<evidence type="ECO:0000256" key="3">
    <source>
        <dbReference type="ARBA" id="ARBA00022475"/>
    </source>
</evidence>
<keyword evidence="5 12" id="KW-0762">Sugar transport</keyword>
<feature type="transmembrane region" description="Helical" evidence="11">
    <location>
        <begin position="38"/>
        <end position="55"/>
    </location>
</feature>
<organism evidence="12 13">
    <name type="scientific">Conexibacter arvalis</name>
    <dbReference type="NCBI Taxonomy" id="912552"/>
    <lineage>
        <taxon>Bacteria</taxon>
        <taxon>Bacillati</taxon>
        <taxon>Actinomycetota</taxon>
        <taxon>Thermoleophilia</taxon>
        <taxon>Solirubrobacterales</taxon>
        <taxon>Conexibacteraceae</taxon>
        <taxon>Conexibacter</taxon>
    </lineage>
</organism>
<keyword evidence="8 11" id="KW-0472">Membrane</keyword>
<evidence type="ECO:0000313" key="12">
    <source>
        <dbReference type="EMBL" id="MBB4660468.1"/>
    </source>
</evidence>
<evidence type="ECO:0000256" key="1">
    <source>
        <dbReference type="ARBA" id="ARBA00004651"/>
    </source>
</evidence>
<keyword evidence="13" id="KW-1185">Reference proteome</keyword>
<feature type="transmembrane region" description="Helical" evidence="11">
    <location>
        <begin position="92"/>
        <end position="110"/>
    </location>
</feature>
<evidence type="ECO:0000256" key="11">
    <source>
        <dbReference type="SAM" id="Phobius"/>
    </source>
</evidence>
<dbReference type="PANTHER" id="PTHR32196:SF32">
    <property type="entry name" value="XYLOSE TRANSPORT SYSTEM PERMEASE PROTEIN XYLH"/>
    <property type="match status" value="1"/>
</dbReference>
<gene>
    <name evidence="12" type="ORF">BDZ31_000041</name>
</gene>
<comment type="subcellular location">
    <subcellularLocation>
        <location evidence="1">Cell membrane</location>
        <topology evidence="1">Multi-pass membrane protein</topology>
    </subcellularLocation>
</comment>
<feature type="transmembrane region" description="Helical" evidence="11">
    <location>
        <begin position="282"/>
        <end position="299"/>
    </location>
</feature>
<dbReference type="AlphaFoldDB" id="A0A840I8N3"/>
<dbReference type="PANTHER" id="PTHR32196">
    <property type="entry name" value="ABC TRANSPORTER PERMEASE PROTEIN YPHD-RELATED-RELATED"/>
    <property type="match status" value="1"/>
</dbReference>
<feature type="transmembrane region" description="Helical" evidence="11">
    <location>
        <begin position="116"/>
        <end position="139"/>
    </location>
</feature>
<feature type="transmembrane region" description="Helical" evidence="11">
    <location>
        <begin position="248"/>
        <end position="270"/>
    </location>
</feature>
<protein>
    <recommendedName>
        <fullName evidence="10">Xylose transport system permease protein XylH</fullName>
    </recommendedName>
</protein>
<dbReference type="GO" id="GO:0022857">
    <property type="term" value="F:transmembrane transporter activity"/>
    <property type="evidence" value="ECO:0007669"/>
    <property type="project" value="InterPro"/>
</dbReference>
<feature type="transmembrane region" description="Helical" evidence="11">
    <location>
        <begin position="199"/>
        <end position="217"/>
    </location>
</feature>
<proteinExistence type="predicted"/>